<organism evidence="1 2">
    <name type="scientific">Rhizobium lentis</name>
    <dbReference type="NCBI Taxonomy" id="1138194"/>
    <lineage>
        <taxon>Bacteria</taxon>
        <taxon>Pseudomonadati</taxon>
        <taxon>Pseudomonadota</taxon>
        <taxon>Alphaproteobacteria</taxon>
        <taxon>Hyphomicrobiales</taxon>
        <taxon>Rhizobiaceae</taxon>
        <taxon>Rhizobium/Agrobacterium group</taxon>
        <taxon>Rhizobium</taxon>
    </lineage>
</organism>
<accession>A0A9Q3M6P3</accession>
<comment type="caution">
    <text evidence="1">The sequence shown here is derived from an EMBL/GenBank/DDBJ whole genome shotgun (WGS) entry which is preliminary data.</text>
</comment>
<dbReference type="Proteomes" id="UP000749740">
    <property type="component" value="Unassembled WGS sequence"/>
</dbReference>
<evidence type="ECO:0000313" key="1">
    <source>
        <dbReference type="EMBL" id="MBX5021237.1"/>
    </source>
</evidence>
<dbReference type="EMBL" id="JABDYC010000001">
    <property type="protein sequence ID" value="MBX5021237.1"/>
    <property type="molecule type" value="Genomic_DNA"/>
</dbReference>
<name>A0A9Q3M6P3_9HYPH</name>
<dbReference type="AlphaFoldDB" id="A0A9Q3M6P3"/>
<evidence type="ECO:0000313" key="2">
    <source>
        <dbReference type="Proteomes" id="UP000749740"/>
    </source>
</evidence>
<sequence>MAVDVIEQMAKAIHKVRLHKNVGLTSTWRDYVDEARAAYEALEQTKGKSRYSIDDYDPAAHEPI</sequence>
<gene>
    <name evidence="1" type="ORF">HJB63_01345</name>
</gene>
<dbReference type="RefSeq" id="WP_207241884.1">
    <property type="nucleotide sequence ID" value="NZ_CP071454.1"/>
</dbReference>
<protein>
    <submittedName>
        <fullName evidence="1">Uncharacterized protein</fullName>
    </submittedName>
</protein>
<dbReference type="GeneID" id="66141723"/>
<reference evidence="1" key="1">
    <citation type="submission" date="2020-04" db="EMBL/GenBank/DDBJ databases">
        <title>Global-level population genomics: horizontal gene transfer, symbiosis and evolution in Rhizobia.</title>
        <authorList>
            <person name="Gai Y."/>
        </authorList>
    </citation>
    <scope>NUCLEOTIDE SEQUENCE</scope>
    <source>
        <strain evidence="1">BLR57</strain>
    </source>
</reference>
<proteinExistence type="predicted"/>